<dbReference type="EC" id="1.17.1.4" evidence="4"/>
<keyword evidence="1" id="KW-0500">Molybdenum</keyword>
<feature type="domain" description="Aldehyde oxidase/xanthine dehydrogenase a/b hammerhead" evidence="3">
    <location>
        <begin position="18"/>
        <end position="110"/>
    </location>
</feature>
<accession>A3MUJ6</accession>
<dbReference type="NCBIfam" id="NF041018">
    <property type="entry name" value="glyceraldDH_alpha"/>
    <property type="match status" value="1"/>
</dbReference>
<gene>
    <name evidence="4" type="ordered locus">Pcal_0887</name>
</gene>
<dbReference type="AlphaFoldDB" id="A3MUJ6"/>
<dbReference type="InterPro" id="IPR000674">
    <property type="entry name" value="Ald_Oxase/Xan_DH_a/b"/>
</dbReference>
<keyword evidence="2 4" id="KW-0560">Oxidoreductase</keyword>
<dbReference type="PANTHER" id="PTHR11908">
    <property type="entry name" value="XANTHINE DEHYDROGENASE"/>
    <property type="match status" value="1"/>
</dbReference>
<dbReference type="Pfam" id="PF01315">
    <property type="entry name" value="Ald_Xan_dh_C"/>
    <property type="match status" value="1"/>
</dbReference>
<proteinExistence type="predicted"/>
<evidence type="ECO:0000259" key="3">
    <source>
        <dbReference type="SMART" id="SM01008"/>
    </source>
</evidence>
<evidence type="ECO:0000313" key="4">
    <source>
        <dbReference type="EMBL" id="ABO08313.1"/>
    </source>
</evidence>
<dbReference type="Pfam" id="PF20256">
    <property type="entry name" value="MoCoBD_2"/>
    <property type="match status" value="1"/>
</dbReference>
<evidence type="ECO:0000313" key="5">
    <source>
        <dbReference type="Proteomes" id="UP000001431"/>
    </source>
</evidence>
<dbReference type="InterPro" id="IPR053554">
    <property type="entry name" value="Glyceraldehyde_dh-related"/>
</dbReference>
<dbReference type="InterPro" id="IPR046867">
    <property type="entry name" value="AldOxase/xan_DH_MoCoBD2"/>
</dbReference>
<dbReference type="SMART" id="SM01008">
    <property type="entry name" value="Ald_Xan_dh_C"/>
    <property type="match status" value="1"/>
</dbReference>
<dbReference type="RefSeq" id="WP_011849571.1">
    <property type="nucleotide sequence ID" value="NC_009073.1"/>
</dbReference>
<dbReference type="STRING" id="410359.Pcal_0887"/>
<dbReference type="OrthoDB" id="57164at2157"/>
<evidence type="ECO:0000256" key="2">
    <source>
        <dbReference type="ARBA" id="ARBA00023002"/>
    </source>
</evidence>
<dbReference type="InterPro" id="IPR016208">
    <property type="entry name" value="Ald_Oxase/xanthine_DH-like"/>
</dbReference>
<dbReference type="KEGG" id="pcl:Pcal_0887"/>
<evidence type="ECO:0000256" key="1">
    <source>
        <dbReference type="ARBA" id="ARBA00022505"/>
    </source>
</evidence>
<dbReference type="InterPro" id="IPR036856">
    <property type="entry name" value="Ald_Oxase/Xan_DH_a/b_sf"/>
</dbReference>
<protein>
    <submittedName>
        <fullName evidence="4">Xanthine dehydrogenase, molybdenum binding subunit apoprotein</fullName>
        <ecNumber evidence="4">1.17.1.4</ecNumber>
    </submittedName>
</protein>
<name>A3MUJ6_PYRCJ</name>
<dbReference type="Proteomes" id="UP000001431">
    <property type="component" value="Chromosome"/>
</dbReference>
<dbReference type="SUPFAM" id="SSF56003">
    <property type="entry name" value="Molybdenum cofactor-binding domain"/>
    <property type="match status" value="1"/>
</dbReference>
<dbReference type="Gene3D" id="3.90.1170.50">
    <property type="entry name" value="Aldehyde oxidase/xanthine dehydrogenase, a/b hammerhead"/>
    <property type="match status" value="2"/>
</dbReference>
<dbReference type="Pfam" id="PF02738">
    <property type="entry name" value="MoCoBD_1"/>
    <property type="match status" value="1"/>
</dbReference>
<dbReference type="Gene3D" id="3.30.365.10">
    <property type="entry name" value="Aldehyde oxidase/xanthine dehydrogenase, molybdopterin binding domain"/>
    <property type="match status" value="4"/>
</dbReference>
<dbReference type="GO" id="GO:0005506">
    <property type="term" value="F:iron ion binding"/>
    <property type="evidence" value="ECO:0007669"/>
    <property type="project" value="InterPro"/>
</dbReference>
<dbReference type="EMBL" id="CP000561">
    <property type="protein sequence ID" value="ABO08313.1"/>
    <property type="molecule type" value="Genomic_DNA"/>
</dbReference>
<keyword evidence="5" id="KW-1185">Reference proteome</keyword>
<dbReference type="SUPFAM" id="SSF54665">
    <property type="entry name" value="CO dehydrogenase molybdoprotein N-domain-like"/>
    <property type="match status" value="1"/>
</dbReference>
<dbReference type="PANTHER" id="PTHR11908:SF132">
    <property type="entry name" value="ALDEHYDE OXIDASE 1-RELATED"/>
    <property type="match status" value="1"/>
</dbReference>
<reference evidence="4" key="1">
    <citation type="submission" date="2007-02" db="EMBL/GenBank/DDBJ databases">
        <title>Complete sequence of Pyrobaculum calidifontis JCM 11548.</title>
        <authorList>
            <consortium name="US DOE Joint Genome Institute"/>
            <person name="Copeland A."/>
            <person name="Lucas S."/>
            <person name="Lapidus A."/>
            <person name="Barry K."/>
            <person name="Glavina del Rio T."/>
            <person name="Dalin E."/>
            <person name="Tice H."/>
            <person name="Pitluck S."/>
            <person name="Chain P."/>
            <person name="Malfatti S."/>
            <person name="Shin M."/>
            <person name="Vergez L."/>
            <person name="Schmutz J."/>
            <person name="Larimer F."/>
            <person name="Land M."/>
            <person name="Hauser L."/>
            <person name="Kyrpides N."/>
            <person name="Mikhailova N."/>
            <person name="Cozen A.E."/>
            <person name="Fitz-Gibbon S.T."/>
            <person name="House C.H."/>
            <person name="Saltikov C."/>
            <person name="Lowe T.M."/>
            <person name="Richardson P."/>
        </authorList>
    </citation>
    <scope>NUCLEOTIDE SEQUENCE [LARGE SCALE GENOMIC DNA]</scope>
    <source>
        <strain evidence="4">JCM 11548</strain>
    </source>
</reference>
<dbReference type="eggNOG" id="arCOG01167">
    <property type="taxonomic scope" value="Archaea"/>
</dbReference>
<sequence length="727" mass="78842">MRYIGKPILRVEDDVILRGRAQYVDDIEPPGVLYAGFVRSPYAHARVVKVDLSDVRGAKGVVAVFGPELGFAPGGKVRYQGEAVAMVVARDRYLLYDALEKAVVEYEPLPAVLDIFEAMKPGAPLVDESLGSNIASDEVYQGGDVEGAFREAARVLEGRLSTQRVIPAAMEPRGVVAMYDGATLTMWSSTQVPFDIKKEVAKALDLPLSSVRVIQPYVGGAFGSKLLVYPEEVAVAKAAYMLKRTVKWVATRSEDFKATTHGRALVLDYKVAVDNGGRILAIEGTVYADAGAYYWGEGLADTAAKMLPGPYEIRAARVRAVSVLTNKTPLSAYRGAGRPEATFFIERIVDAVADELGLDRIEVRRRNLVKRLPYTNPLGVTYDTGDYPAVFERALEKLGYYQLKRWAEEEWKKNGRLIGVGLSAYVEITTFGYEAVVMRAERDGSITVYTALTPTGQGLVTALAQVVADELEIPIEKVRVYWGDTAYVPDGIGTMGSRSITAGGSAAILAARKLKAELSKAAAQLLNCEPVYRGGVFHCGDRSATIQDVVKAVLRGDAEAQLTVEAIYHAESNFPFGVHLAVVEVDPETGFVKPLLYKSYDDVGQVVNPLLAAGQIHGGALQGIAQALYEEAIYDEGGNLLTPNLAYYYVPTAHEAPRFEVYFAEEPHPSATPIGSKGIGEAATIASTPAVISAVEDAIRKINPRARIVKTPADPEYVYKLMWSARG</sequence>
<dbReference type="HOGENOM" id="CLU_001681_2_0_2"/>
<dbReference type="InterPro" id="IPR037165">
    <property type="entry name" value="AldOxase/xan_DH_Mopterin-bd_sf"/>
</dbReference>
<dbReference type="InterPro" id="IPR008274">
    <property type="entry name" value="AldOxase/xan_DH_MoCoBD1"/>
</dbReference>
<organism evidence="4 5">
    <name type="scientific">Pyrobaculum calidifontis (strain DSM 21063 / JCM 11548 / VA1)</name>
    <dbReference type="NCBI Taxonomy" id="410359"/>
    <lineage>
        <taxon>Archaea</taxon>
        <taxon>Thermoproteota</taxon>
        <taxon>Thermoprotei</taxon>
        <taxon>Thermoproteales</taxon>
        <taxon>Thermoproteaceae</taxon>
        <taxon>Pyrobaculum</taxon>
    </lineage>
</organism>
<dbReference type="GeneID" id="4908988"/>
<dbReference type="GO" id="GO:0004854">
    <property type="term" value="F:xanthine dehydrogenase activity"/>
    <property type="evidence" value="ECO:0007669"/>
    <property type="project" value="UniProtKB-EC"/>
</dbReference>